<proteinExistence type="predicted"/>
<dbReference type="InterPro" id="IPR006944">
    <property type="entry name" value="Phage/GTA_portal"/>
</dbReference>
<reference evidence="2" key="1">
    <citation type="submission" date="2016-10" db="EMBL/GenBank/DDBJ databases">
        <authorList>
            <person name="Varghese N."/>
            <person name="Submissions S."/>
        </authorList>
    </citation>
    <scope>NUCLEOTIDE SEQUENCE [LARGE SCALE GENOMIC DNA]</scope>
    <source>
        <strain evidence="2">CGMCC 1.4250</strain>
    </source>
</reference>
<evidence type="ECO:0000313" key="2">
    <source>
        <dbReference type="Proteomes" id="UP000198565"/>
    </source>
</evidence>
<sequence>MIFKQALSPKGETTDLKNPAPWFMKMFGHESASGEKVTVNSALAIPTVYRCVNIKSNAIAMLPFQMYKRTSKGREREKNHIVSKLLENRPNPYQSPFKFKHLTETHRNTWGNAYININWGADGRPKELWLLNPANTDPVVDVKTNELWYYTTLPNGEYVRIGHGDIIHLTTLSTDGLKGKPPIQVARESIGSSQAAQKFKGKFYRHGASNSGVLKVPGMLNPEAKDVVRSEWEKANTGLNNAQRIAILDAGLEFQSISMPLKDAQFVESMKFDKSEIATMFDIPLHMVNELDRATHSNIEHENLSLIMFTLSPNLKQYEEEFSYVCFSEREQKRYYLKFNLESLLRADKKTQAEYYQIMLDKGVYNINEVRELEDKNAIEGGDKHRVDLNHVSLDIADDYQLGKAGLKGGEGNEED</sequence>
<dbReference type="InterPro" id="IPR006427">
    <property type="entry name" value="Portal_HK97"/>
</dbReference>
<dbReference type="EMBL" id="FOTR01000001">
    <property type="protein sequence ID" value="SFL39017.1"/>
    <property type="molecule type" value="Genomic_DNA"/>
</dbReference>
<protein>
    <submittedName>
        <fullName evidence="1">Phage portal protein, HK97 family</fullName>
    </submittedName>
</protein>
<dbReference type="RefSeq" id="WP_091480138.1">
    <property type="nucleotide sequence ID" value="NZ_FOTR01000001.1"/>
</dbReference>
<accession>A0A1I4HBN2</accession>
<organism evidence="1 2">
    <name type="scientific">Gracilibacillus orientalis</name>
    <dbReference type="NCBI Taxonomy" id="334253"/>
    <lineage>
        <taxon>Bacteria</taxon>
        <taxon>Bacillati</taxon>
        <taxon>Bacillota</taxon>
        <taxon>Bacilli</taxon>
        <taxon>Bacillales</taxon>
        <taxon>Bacillaceae</taxon>
        <taxon>Gracilibacillus</taxon>
    </lineage>
</organism>
<dbReference type="AlphaFoldDB" id="A0A1I4HBN2"/>
<evidence type="ECO:0000313" key="1">
    <source>
        <dbReference type="EMBL" id="SFL39017.1"/>
    </source>
</evidence>
<dbReference type="STRING" id="334253.SAMN04487943_101308"/>
<dbReference type="OrthoDB" id="9765386at2"/>
<dbReference type="Proteomes" id="UP000198565">
    <property type="component" value="Unassembled WGS sequence"/>
</dbReference>
<dbReference type="NCBIfam" id="TIGR01537">
    <property type="entry name" value="portal_HK97"/>
    <property type="match status" value="1"/>
</dbReference>
<name>A0A1I4HBN2_9BACI</name>
<dbReference type="Pfam" id="PF04860">
    <property type="entry name" value="Phage_portal"/>
    <property type="match status" value="1"/>
</dbReference>
<keyword evidence="2" id="KW-1185">Reference proteome</keyword>
<gene>
    <name evidence="1" type="ORF">SAMN04487943_101308</name>
</gene>